<dbReference type="OrthoDB" id="370884at2759"/>
<dbReference type="AlphaFoldDB" id="A0A1B7N2L9"/>
<dbReference type="STRING" id="1314800.A0A1B7N2L9"/>
<reference evidence="1 2" key="1">
    <citation type="submission" date="2016-06" db="EMBL/GenBank/DDBJ databases">
        <title>Comparative genomics of the ectomycorrhizal sister species Rhizopogon vinicolor and Rhizopogon vesiculosus (Basidiomycota: Boletales) reveals a divergence of the mating type B locus.</title>
        <authorList>
            <consortium name="DOE Joint Genome Institute"/>
            <person name="Mujic A.B."/>
            <person name="Kuo A."/>
            <person name="Tritt A."/>
            <person name="Lipzen A."/>
            <person name="Chen C."/>
            <person name="Johnson J."/>
            <person name="Sharma A."/>
            <person name="Barry K."/>
            <person name="Grigoriev I.V."/>
            <person name="Spatafora J.W."/>
        </authorList>
    </citation>
    <scope>NUCLEOTIDE SEQUENCE [LARGE SCALE GENOMIC DNA]</scope>
    <source>
        <strain evidence="1 2">AM-OR11-026</strain>
    </source>
</reference>
<dbReference type="Proteomes" id="UP000092154">
    <property type="component" value="Unassembled WGS sequence"/>
</dbReference>
<evidence type="ECO:0000313" key="2">
    <source>
        <dbReference type="Proteomes" id="UP000092154"/>
    </source>
</evidence>
<feature type="non-terminal residue" evidence="1">
    <location>
        <position position="1"/>
    </location>
</feature>
<dbReference type="InParanoid" id="A0A1B7N2L9"/>
<name>A0A1B7N2L9_9AGAM</name>
<accession>A0A1B7N2L9</accession>
<organism evidence="1 2">
    <name type="scientific">Rhizopogon vinicolor AM-OR11-026</name>
    <dbReference type="NCBI Taxonomy" id="1314800"/>
    <lineage>
        <taxon>Eukaryota</taxon>
        <taxon>Fungi</taxon>
        <taxon>Dikarya</taxon>
        <taxon>Basidiomycota</taxon>
        <taxon>Agaricomycotina</taxon>
        <taxon>Agaricomycetes</taxon>
        <taxon>Agaricomycetidae</taxon>
        <taxon>Boletales</taxon>
        <taxon>Suillineae</taxon>
        <taxon>Rhizopogonaceae</taxon>
        <taxon>Rhizopogon</taxon>
    </lineage>
</organism>
<proteinExistence type="predicted"/>
<gene>
    <name evidence="1" type="ORF">K503DRAFT_655450</name>
</gene>
<protein>
    <submittedName>
        <fullName evidence="1">Uncharacterized protein</fullName>
    </submittedName>
</protein>
<keyword evidence="2" id="KW-1185">Reference proteome</keyword>
<evidence type="ECO:0000313" key="1">
    <source>
        <dbReference type="EMBL" id="OAX39095.1"/>
    </source>
</evidence>
<sequence length="64" mass="7034">SQTGGFGILPAIGRDTRPLFVFSMTTSMNAFAGPSFNPNPTDDDFFNALRNYPSTQDLMTVTKR</sequence>
<dbReference type="EMBL" id="KV448263">
    <property type="protein sequence ID" value="OAX39095.1"/>
    <property type="molecule type" value="Genomic_DNA"/>
</dbReference>
<feature type="non-terminal residue" evidence="1">
    <location>
        <position position="64"/>
    </location>
</feature>